<organism evidence="1 2">
    <name type="scientific">Bugula neritina</name>
    <name type="common">Brown bryozoan</name>
    <name type="synonym">Sertularia neritina</name>
    <dbReference type="NCBI Taxonomy" id="10212"/>
    <lineage>
        <taxon>Eukaryota</taxon>
        <taxon>Metazoa</taxon>
        <taxon>Spiralia</taxon>
        <taxon>Lophotrochozoa</taxon>
        <taxon>Bryozoa</taxon>
        <taxon>Gymnolaemata</taxon>
        <taxon>Cheilostomatida</taxon>
        <taxon>Flustrina</taxon>
        <taxon>Buguloidea</taxon>
        <taxon>Bugulidae</taxon>
        <taxon>Bugula</taxon>
    </lineage>
</organism>
<reference evidence="1" key="1">
    <citation type="submission" date="2020-06" db="EMBL/GenBank/DDBJ databases">
        <title>Draft genome of Bugula neritina, a colonial animal packing powerful symbionts and potential medicines.</title>
        <authorList>
            <person name="Rayko M."/>
        </authorList>
    </citation>
    <scope>NUCLEOTIDE SEQUENCE [LARGE SCALE GENOMIC DNA]</scope>
    <source>
        <strain evidence="1">Kwan_BN1</strain>
    </source>
</reference>
<proteinExistence type="predicted"/>
<dbReference type="Proteomes" id="UP000593567">
    <property type="component" value="Unassembled WGS sequence"/>
</dbReference>
<evidence type="ECO:0000313" key="1">
    <source>
        <dbReference type="EMBL" id="KAF6030742.1"/>
    </source>
</evidence>
<gene>
    <name evidence="1" type="ORF">EB796_010951</name>
</gene>
<comment type="caution">
    <text evidence="1">The sequence shown here is derived from an EMBL/GenBank/DDBJ whole genome shotgun (WGS) entry which is preliminary data.</text>
</comment>
<evidence type="ECO:0000313" key="2">
    <source>
        <dbReference type="Proteomes" id="UP000593567"/>
    </source>
</evidence>
<sequence>MNPLECKVRKPISVMNRVQSGCWEIQSQHDLLTFPQPNNLSEDTVDREAVDIPQVITENLFTALYFRKPFHH</sequence>
<accession>A0A7J7JWH5</accession>
<keyword evidence="2" id="KW-1185">Reference proteome</keyword>
<name>A0A7J7JWH5_BUGNE</name>
<protein>
    <submittedName>
        <fullName evidence="1">Uncharacterized protein</fullName>
    </submittedName>
</protein>
<dbReference type="AlphaFoldDB" id="A0A7J7JWH5"/>
<dbReference type="EMBL" id="VXIV02001676">
    <property type="protein sequence ID" value="KAF6030742.1"/>
    <property type="molecule type" value="Genomic_DNA"/>
</dbReference>